<evidence type="ECO:0000313" key="3">
    <source>
        <dbReference type="Proteomes" id="UP001498398"/>
    </source>
</evidence>
<reference evidence="2 3" key="1">
    <citation type="submission" date="2024-01" db="EMBL/GenBank/DDBJ databases">
        <title>A draft genome for the cacao thread blight pathogen Marasmiellus scandens.</title>
        <authorList>
            <person name="Baruah I.K."/>
            <person name="Leung J."/>
            <person name="Bukari Y."/>
            <person name="Amoako-Attah I."/>
            <person name="Meinhardt L.W."/>
            <person name="Bailey B.A."/>
            <person name="Cohen S.P."/>
        </authorList>
    </citation>
    <scope>NUCLEOTIDE SEQUENCE [LARGE SCALE GENOMIC DNA]</scope>
    <source>
        <strain evidence="2 3">GH-19</strain>
    </source>
</reference>
<protein>
    <submittedName>
        <fullName evidence="2">Uncharacterized protein</fullName>
    </submittedName>
</protein>
<evidence type="ECO:0000256" key="1">
    <source>
        <dbReference type="SAM" id="MobiDB-lite"/>
    </source>
</evidence>
<organism evidence="2 3">
    <name type="scientific">Marasmiellus scandens</name>
    <dbReference type="NCBI Taxonomy" id="2682957"/>
    <lineage>
        <taxon>Eukaryota</taxon>
        <taxon>Fungi</taxon>
        <taxon>Dikarya</taxon>
        <taxon>Basidiomycota</taxon>
        <taxon>Agaricomycotina</taxon>
        <taxon>Agaricomycetes</taxon>
        <taxon>Agaricomycetidae</taxon>
        <taxon>Agaricales</taxon>
        <taxon>Marasmiineae</taxon>
        <taxon>Omphalotaceae</taxon>
        <taxon>Marasmiellus</taxon>
    </lineage>
</organism>
<keyword evidence="3" id="KW-1185">Reference proteome</keyword>
<evidence type="ECO:0000313" key="2">
    <source>
        <dbReference type="EMBL" id="KAK7442556.1"/>
    </source>
</evidence>
<dbReference type="Proteomes" id="UP001498398">
    <property type="component" value="Unassembled WGS sequence"/>
</dbReference>
<gene>
    <name evidence="2" type="ORF">VKT23_016154</name>
</gene>
<dbReference type="EMBL" id="JBANRG010000058">
    <property type="protein sequence ID" value="KAK7442556.1"/>
    <property type="molecule type" value="Genomic_DNA"/>
</dbReference>
<comment type="caution">
    <text evidence="2">The sequence shown here is derived from an EMBL/GenBank/DDBJ whole genome shotgun (WGS) entry which is preliminary data.</text>
</comment>
<feature type="region of interest" description="Disordered" evidence="1">
    <location>
        <begin position="21"/>
        <end position="70"/>
    </location>
</feature>
<sequence>MDIHSLPYRRIITYSKKHLRRLGPNPVSSDNLGQDRDCSPEPAISNNSEENEVKNKSEENEAENKSNDVLKAQDELRKSLIKALSCPICLELSTPPCM</sequence>
<feature type="compositionally biased region" description="Basic and acidic residues" evidence="1">
    <location>
        <begin position="51"/>
        <end position="70"/>
    </location>
</feature>
<accession>A0ABR1IW72</accession>
<name>A0ABR1IW72_9AGAR</name>
<proteinExistence type="predicted"/>